<evidence type="ECO:0000259" key="3">
    <source>
        <dbReference type="PROSITE" id="PS50977"/>
    </source>
</evidence>
<proteinExistence type="predicted"/>
<organism evidence="4 5">
    <name type="scientific">Umezawaea tangerina</name>
    <dbReference type="NCBI Taxonomy" id="84725"/>
    <lineage>
        <taxon>Bacteria</taxon>
        <taxon>Bacillati</taxon>
        <taxon>Actinomycetota</taxon>
        <taxon>Actinomycetes</taxon>
        <taxon>Pseudonocardiales</taxon>
        <taxon>Pseudonocardiaceae</taxon>
        <taxon>Umezawaea</taxon>
    </lineage>
</organism>
<dbReference type="RefSeq" id="WP_106186104.1">
    <property type="nucleotide sequence ID" value="NZ_PVTF01000002.1"/>
</dbReference>
<dbReference type="AlphaFoldDB" id="A0A2T0TFM8"/>
<name>A0A2T0TFM8_9PSEU</name>
<dbReference type="EMBL" id="PVTF01000002">
    <property type="protein sequence ID" value="PRY44476.1"/>
    <property type="molecule type" value="Genomic_DNA"/>
</dbReference>
<protein>
    <submittedName>
        <fullName evidence="4">TetR family transcriptional regulator</fullName>
    </submittedName>
</protein>
<dbReference type="Gene3D" id="1.10.357.10">
    <property type="entry name" value="Tetracycline Repressor, domain 2"/>
    <property type="match status" value="1"/>
</dbReference>
<dbReference type="InterPro" id="IPR009057">
    <property type="entry name" value="Homeodomain-like_sf"/>
</dbReference>
<accession>A0A2T0TFM8</accession>
<reference evidence="4 5" key="1">
    <citation type="submission" date="2018-03" db="EMBL/GenBank/DDBJ databases">
        <title>Genomic Encyclopedia of Archaeal and Bacterial Type Strains, Phase II (KMG-II): from individual species to whole genera.</title>
        <authorList>
            <person name="Goeker M."/>
        </authorList>
    </citation>
    <scope>NUCLEOTIDE SEQUENCE [LARGE SCALE GENOMIC DNA]</scope>
    <source>
        <strain evidence="4 5">DSM 44720</strain>
    </source>
</reference>
<dbReference type="SUPFAM" id="SSF46689">
    <property type="entry name" value="Homeodomain-like"/>
    <property type="match status" value="1"/>
</dbReference>
<gene>
    <name evidence="4" type="ORF">CLV43_10241</name>
</gene>
<comment type="caution">
    <text evidence="4">The sequence shown here is derived from an EMBL/GenBank/DDBJ whole genome shotgun (WGS) entry which is preliminary data.</text>
</comment>
<dbReference type="Pfam" id="PF00440">
    <property type="entry name" value="TetR_N"/>
    <property type="match status" value="1"/>
</dbReference>
<evidence type="ECO:0000256" key="1">
    <source>
        <dbReference type="ARBA" id="ARBA00023125"/>
    </source>
</evidence>
<evidence type="ECO:0000256" key="2">
    <source>
        <dbReference type="PROSITE-ProRule" id="PRU00335"/>
    </source>
</evidence>
<keyword evidence="1 2" id="KW-0238">DNA-binding</keyword>
<evidence type="ECO:0000313" key="4">
    <source>
        <dbReference type="EMBL" id="PRY44476.1"/>
    </source>
</evidence>
<dbReference type="Proteomes" id="UP000239494">
    <property type="component" value="Unassembled WGS sequence"/>
</dbReference>
<dbReference type="InterPro" id="IPR001647">
    <property type="entry name" value="HTH_TetR"/>
</dbReference>
<feature type="domain" description="HTH tetR-type" evidence="3">
    <location>
        <begin position="15"/>
        <end position="73"/>
    </location>
</feature>
<evidence type="ECO:0000313" key="5">
    <source>
        <dbReference type="Proteomes" id="UP000239494"/>
    </source>
</evidence>
<sequence>MTGTTRPSQRSNQKERTRAAIVAAAQELVDTDSDLTMPAVAAAAKVSEATAYRYFPDLVTLLGEVTNRMDPDAVMEPVAGSVDPVERIGHAAEVLARSALRRQTALRAIIAATIVQPRPVVRPGNRFALIERALAPWSATANPDAVRRLTRDLAVVISAEAVFTLVDLCDLSADAAVESLVRTARTLTAAATR</sequence>
<dbReference type="GO" id="GO:0003677">
    <property type="term" value="F:DNA binding"/>
    <property type="evidence" value="ECO:0007669"/>
    <property type="project" value="UniProtKB-UniRule"/>
</dbReference>
<keyword evidence="5" id="KW-1185">Reference proteome</keyword>
<dbReference type="OrthoDB" id="3217159at2"/>
<dbReference type="PROSITE" id="PS50977">
    <property type="entry name" value="HTH_TETR_2"/>
    <property type="match status" value="1"/>
</dbReference>
<feature type="DNA-binding region" description="H-T-H motif" evidence="2">
    <location>
        <begin position="36"/>
        <end position="55"/>
    </location>
</feature>